<dbReference type="PROSITE" id="PS50893">
    <property type="entry name" value="ABC_TRANSPORTER_2"/>
    <property type="match status" value="2"/>
</dbReference>
<dbReference type="Pfam" id="PF00005">
    <property type="entry name" value="ABC_tran"/>
    <property type="match status" value="2"/>
</dbReference>
<dbReference type="FunFam" id="3.40.50.300:FF:000104">
    <property type="entry name" value="ATP-binding cassette sub-family F member 3"/>
    <property type="match status" value="1"/>
</dbReference>
<organism evidence="5 6">
    <name type="scientific">Monosiga brevicollis</name>
    <name type="common">Choanoflagellate</name>
    <dbReference type="NCBI Taxonomy" id="81824"/>
    <lineage>
        <taxon>Eukaryota</taxon>
        <taxon>Choanoflagellata</taxon>
        <taxon>Craspedida</taxon>
        <taxon>Salpingoecidae</taxon>
        <taxon>Monosiga</taxon>
    </lineage>
</organism>
<dbReference type="FunCoup" id="A9VDL9">
    <property type="interactions" value="829"/>
</dbReference>
<evidence type="ECO:0000256" key="3">
    <source>
        <dbReference type="ARBA" id="ARBA00022840"/>
    </source>
</evidence>
<dbReference type="AlphaFoldDB" id="A9VDL9"/>
<evidence type="ECO:0000256" key="1">
    <source>
        <dbReference type="ARBA" id="ARBA00022737"/>
    </source>
</evidence>
<evidence type="ECO:0000313" key="5">
    <source>
        <dbReference type="EMBL" id="EDQ84385.1"/>
    </source>
</evidence>
<keyword evidence="1" id="KW-0677">Repeat</keyword>
<dbReference type="PANTHER" id="PTHR19211:SF117">
    <property type="entry name" value="ATP-BINDING CASSETTE SUB-FAMILY F MEMBER 3"/>
    <property type="match status" value="1"/>
</dbReference>
<dbReference type="InterPro" id="IPR017871">
    <property type="entry name" value="ABC_transporter-like_CS"/>
</dbReference>
<gene>
    <name evidence="5" type="ORF">MONBRDRAFT_34730</name>
</gene>
<dbReference type="InterPro" id="IPR003593">
    <property type="entry name" value="AAA+_ATPase"/>
</dbReference>
<reference evidence="5 6" key="1">
    <citation type="journal article" date="2008" name="Nature">
        <title>The genome of the choanoflagellate Monosiga brevicollis and the origin of metazoans.</title>
        <authorList>
            <consortium name="JGI Sequencing"/>
            <person name="King N."/>
            <person name="Westbrook M.J."/>
            <person name="Young S.L."/>
            <person name="Kuo A."/>
            <person name="Abedin M."/>
            <person name="Chapman J."/>
            <person name="Fairclough S."/>
            <person name="Hellsten U."/>
            <person name="Isogai Y."/>
            <person name="Letunic I."/>
            <person name="Marr M."/>
            <person name="Pincus D."/>
            <person name="Putnam N."/>
            <person name="Rokas A."/>
            <person name="Wright K.J."/>
            <person name="Zuzow R."/>
            <person name="Dirks W."/>
            <person name="Good M."/>
            <person name="Goodstein D."/>
            <person name="Lemons D."/>
            <person name="Li W."/>
            <person name="Lyons J.B."/>
            <person name="Morris A."/>
            <person name="Nichols S."/>
            <person name="Richter D.J."/>
            <person name="Salamov A."/>
            <person name="Bork P."/>
            <person name="Lim W.A."/>
            <person name="Manning G."/>
            <person name="Miller W.T."/>
            <person name="McGinnis W."/>
            <person name="Shapiro H."/>
            <person name="Tjian R."/>
            <person name="Grigoriev I.V."/>
            <person name="Rokhsar D."/>
        </authorList>
    </citation>
    <scope>NUCLEOTIDE SEQUENCE [LARGE SCALE GENOMIC DNA]</scope>
    <source>
        <strain evidence="6">MX1 / ATCC 50154</strain>
    </source>
</reference>
<dbReference type="eggNOG" id="KOG0062">
    <property type="taxonomic scope" value="Eukaryota"/>
</dbReference>
<dbReference type="CDD" id="cd03221">
    <property type="entry name" value="ABCF_EF-3"/>
    <property type="match status" value="2"/>
</dbReference>
<dbReference type="Proteomes" id="UP000001357">
    <property type="component" value="Unassembled WGS sequence"/>
</dbReference>
<dbReference type="SUPFAM" id="SSF52540">
    <property type="entry name" value="P-loop containing nucleoside triphosphate hydrolases"/>
    <property type="match status" value="2"/>
</dbReference>
<feature type="domain" description="ABC transporter" evidence="4">
    <location>
        <begin position="255"/>
        <end position="517"/>
    </location>
</feature>
<proteinExistence type="predicted"/>
<evidence type="ECO:0000256" key="2">
    <source>
        <dbReference type="ARBA" id="ARBA00022741"/>
    </source>
</evidence>
<dbReference type="InterPro" id="IPR027417">
    <property type="entry name" value="P-loop_NTPase"/>
</dbReference>
<dbReference type="GO" id="GO:0016887">
    <property type="term" value="F:ATP hydrolysis activity"/>
    <property type="evidence" value="ECO:0007669"/>
    <property type="project" value="InterPro"/>
</dbReference>
<dbReference type="FunFam" id="3.40.50.300:FF:002699">
    <property type="entry name" value="ATP-binding cassette protein putative"/>
    <property type="match status" value="1"/>
</dbReference>
<evidence type="ECO:0000313" key="6">
    <source>
        <dbReference type="Proteomes" id="UP000001357"/>
    </source>
</evidence>
<keyword evidence="3" id="KW-0067">ATP-binding</keyword>
<accession>A9VDL9</accession>
<dbReference type="KEGG" id="mbr:MONBRDRAFT_34730"/>
<dbReference type="GO" id="GO:0005524">
    <property type="term" value="F:ATP binding"/>
    <property type="evidence" value="ECO:0000318"/>
    <property type="project" value="GO_Central"/>
</dbReference>
<dbReference type="EMBL" id="CH991588">
    <property type="protein sequence ID" value="EDQ84385.1"/>
    <property type="molecule type" value="Genomic_DNA"/>
</dbReference>
<dbReference type="RefSeq" id="XP_001750786.1">
    <property type="nucleotide sequence ID" value="XM_001750734.1"/>
</dbReference>
<dbReference type="InterPro" id="IPR050611">
    <property type="entry name" value="ABCF"/>
</dbReference>
<dbReference type="InterPro" id="IPR032781">
    <property type="entry name" value="ABC_tran_Xtn"/>
</dbReference>
<dbReference type="Gene3D" id="3.40.50.300">
    <property type="entry name" value="P-loop containing nucleotide triphosphate hydrolases"/>
    <property type="match status" value="2"/>
</dbReference>
<dbReference type="PROSITE" id="PS00211">
    <property type="entry name" value="ABC_TRANSPORTER_1"/>
    <property type="match status" value="2"/>
</dbReference>
<sequence length="806" mass="90230">MSRLSEEETLAALQELLPNFEDEGVLEYIVGMLMDFDPSETPDSIAECVSLSLFRARALALSFYRPALSISTLAQAEPYTVFMLSHCRPPCRFLDGYVDDDEIRPLVDRITARVLGQDTADGATPSASASAAHNDHDDEKRLLLAAPVIMAQSARDDEAKLAASQDLMTKTYINTNEAMQSWADEDDVADSVEAIEMRAKLKKKTEKREKKQLKRERVVAPRRTAMLEALTTRPVVIHTVIGEDGSYGGSPCVDLHLNDINIDLAGLTILEDAKVTLAYGRKYGLVGRNGVGKTTFLKHLAAKALDGIPWYLQVLHIEQEVPACDLSPLELVLECDEERATLLRERNWIEKALNDDPKATAPKEETPDIPVKPGVDLLDRLGEIYERLEEIDADKAPSKAATILSGLSFTQSMMRKPIKEFSGGWRMRVSLARALFIEPDMLLLDEPTNHLDLHAVLWLENYLQNYENTVVIVSHAKGFLNSVCTDILEMRDRQVHRFKGNFDSFEDQKSHKMVQDEKAREGLERKRSQLQSFINKNIGGGAKGASMAKSRQKMLEKMASLPDDVSTDPTVRFKIPNPGHVAGGFGIRLVGVGFHYPDAPMLFRNVEFSINQNSRICLVGPNGIGKSTLLKIVYQELEPTEGMVTRNQRLRVGRFSQHHVDELKDKKSALEKFRDLYPADPPNKIRKHLGSMGIQGDMQLRPINTLSGGQRSRVALALITYEEPHLLLLDEVTNHLDLDTVQALIHALMEYQGGVMIVSHDEHLITAVCDELWIIQDQKVVLSKGDFEDYKKGIVAQFNHGKKKRA</sequence>
<protein>
    <recommendedName>
        <fullName evidence="4">ABC transporter domain-containing protein</fullName>
    </recommendedName>
</protein>
<dbReference type="GeneID" id="5896035"/>
<dbReference type="STRING" id="81824.A9VDL9"/>
<evidence type="ECO:0000259" key="4">
    <source>
        <dbReference type="PROSITE" id="PS50893"/>
    </source>
</evidence>
<feature type="domain" description="ABC transporter" evidence="4">
    <location>
        <begin position="587"/>
        <end position="803"/>
    </location>
</feature>
<dbReference type="InterPro" id="IPR003439">
    <property type="entry name" value="ABC_transporter-like_ATP-bd"/>
</dbReference>
<dbReference type="InParanoid" id="A9VDL9"/>
<dbReference type="SMART" id="SM00382">
    <property type="entry name" value="AAA"/>
    <property type="match status" value="2"/>
</dbReference>
<dbReference type="Pfam" id="PF12848">
    <property type="entry name" value="ABC_tran_Xtn"/>
    <property type="match status" value="1"/>
</dbReference>
<dbReference type="OMA" id="HVKVGFL"/>
<name>A9VDL9_MONBE</name>
<keyword evidence="6" id="KW-1185">Reference proteome</keyword>
<dbReference type="PANTHER" id="PTHR19211">
    <property type="entry name" value="ATP-BINDING TRANSPORT PROTEIN-RELATED"/>
    <property type="match status" value="1"/>
</dbReference>
<keyword evidence="2" id="KW-0547">Nucleotide-binding</keyword>